<dbReference type="EMBL" id="JAGINT010000002">
    <property type="protein sequence ID" value="MBP2353291.1"/>
    <property type="molecule type" value="Genomic_DNA"/>
</dbReference>
<evidence type="ECO:0000313" key="3">
    <source>
        <dbReference type="EMBL" id="MBP2353291.1"/>
    </source>
</evidence>
<gene>
    <name evidence="3" type="ORF">JOF29_004401</name>
</gene>
<proteinExistence type="predicted"/>
<evidence type="ECO:0000313" key="4">
    <source>
        <dbReference type="Proteomes" id="UP000755585"/>
    </source>
</evidence>
<dbReference type="InterPro" id="IPR011146">
    <property type="entry name" value="HIT-like"/>
</dbReference>
<dbReference type="GO" id="GO:0016787">
    <property type="term" value="F:hydrolase activity"/>
    <property type="evidence" value="ECO:0007669"/>
    <property type="project" value="UniProtKB-KW"/>
</dbReference>
<dbReference type="InterPro" id="IPR036265">
    <property type="entry name" value="HIT-like_sf"/>
</dbReference>
<dbReference type="PANTHER" id="PTHR42997:SF1">
    <property type="entry name" value="AP-4-A PHOSPHORYLASE"/>
    <property type="match status" value="1"/>
</dbReference>
<dbReference type="PANTHER" id="PTHR42997">
    <property type="entry name" value="HIT FAMILY HYDROLASE"/>
    <property type="match status" value="1"/>
</dbReference>
<dbReference type="Gene3D" id="3.30.428.10">
    <property type="entry name" value="HIT-like"/>
    <property type="match status" value="1"/>
</dbReference>
<dbReference type="SUPFAM" id="SSF54197">
    <property type="entry name" value="HIT-like"/>
    <property type="match status" value="1"/>
</dbReference>
<organism evidence="3 4">
    <name type="scientific">Kribbella aluminosa</name>
    <dbReference type="NCBI Taxonomy" id="416017"/>
    <lineage>
        <taxon>Bacteria</taxon>
        <taxon>Bacillati</taxon>
        <taxon>Actinomycetota</taxon>
        <taxon>Actinomycetes</taxon>
        <taxon>Propionibacteriales</taxon>
        <taxon>Kribbellaceae</taxon>
        <taxon>Kribbella</taxon>
    </lineage>
</organism>
<dbReference type="Proteomes" id="UP000755585">
    <property type="component" value="Unassembled WGS sequence"/>
</dbReference>
<accession>A0ABS4UNY8</accession>
<feature type="short sequence motif" description="Histidine triad motif" evidence="1">
    <location>
        <begin position="71"/>
        <end position="75"/>
    </location>
</feature>
<reference evidence="3 4" key="1">
    <citation type="submission" date="2021-03" db="EMBL/GenBank/DDBJ databases">
        <title>Sequencing the genomes of 1000 actinobacteria strains.</title>
        <authorList>
            <person name="Klenk H.-P."/>
        </authorList>
    </citation>
    <scope>NUCLEOTIDE SEQUENCE [LARGE SCALE GENOMIC DNA]</scope>
    <source>
        <strain evidence="3 4">DSM 18824</strain>
    </source>
</reference>
<protein>
    <submittedName>
        <fullName evidence="3">Diadenosine tetraphosphate (Ap4A) HIT family hydrolase</fullName>
    </submittedName>
</protein>
<dbReference type="Pfam" id="PF01230">
    <property type="entry name" value="HIT"/>
    <property type="match status" value="1"/>
</dbReference>
<dbReference type="InterPro" id="IPR052908">
    <property type="entry name" value="AP-4-A_phosphorylase"/>
</dbReference>
<evidence type="ECO:0000256" key="1">
    <source>
        <dbReference type="PROSITE-ProRule" id="PRU00464"/>
    </source>
</evidence>
<keyword evidence="3" id="KW-0378">Hydrolase</keyword>
<keyword evidence="4" id="KW-1185">Reference proteome</keyword>
<evidence type="ECO:0000259" key="2">
    <source>
        <dbReference type="PROSITE" id="PS51084"/>
    </source>
</evidence>
<comment type="caution">
    <text evidence="3">The sequence shown here is derived from an EMBL/GenBank/DDBJ whole genome shotgun (WGS) entry which is preliminary data.</text>
</comment>
<sequence>MIADAYPRSRGHLLVVPLEHTADYFEIPADVKAEMWTLVDSARSYLQGEFQPDGWTVRINIGDVAGQTVGHAHIHVVPRYEP</sequence>
<dbReference type="PROSITE" id="PS51084">
    <property type="entry name" value="HIT_2"/>
    <property type="match status" value="1"/>
</dbReference>
<name>A0ABS4UNY8_9ACTN</name>
<feature type="domain" description="HIT" evidence="2">
    <location>
        <begin position="1"/>
        <end position="82"/>
    </location>
</feature>